<evidence type="ECO:0000259" key="2">
    <source>
        <dbReference type="Pfam" id="PF08669"/>
    </source>
</evidence>
<dbReference type="InterPro" id="IPR006222">
    <property type="entry name" value="GCVT_N"/>
</dbReference>
<feature type="domain" description="GCVT N-terminal" evidence="1">
    <location>
        <begin position="393"/>
        <end position="654"/>
    </location>
</feature>
<dbReference type="PANTHER" id="PTHR43757:SF2">
    <property type="entry name" value="AMINOMETHYLTRANSFERASE, MITOCHONDRIAL"/>
    <property type="match status" value="1"/>
</dbReference>
<dbReference type="EMBL" id="BMJJ01000002">
    <property type="protein sequence ID" value="GGD11695.1"/>
    <property type="molecule type" value="Genomic_DNA"/>
</dbReference>
<evidence type="ECO:0000313" key="5">
    <source>
        <dbReference type="Proteomes" id="UP000613160"/>
    </source>
</evidence>
<sequence>MMNVWAGEVGVGLPSQALRATSTVVRGGQARLFQLVEGDRMSISDPEGRQPAYLYVLQPESPLRGLPERPAPGLVAALADCPGAEPALAARYASVARGVSLFPAHAPAGISLTLEALAPVLCLLAAPGAAMAPEAQDTPTDILVCVAPAEPRDGEVPPPLAPDMVLDHRIKAATASAYTVKAGDYIQIIDVDGRQCSDFLAFDANALARGEEYDLDPTTTRTLMGSSFSGPGLHSKYFDSRMQPLVEVIQDTVGRHDTFLLACTAKYYEDMGYPGHSNCTENFNRVLAKHGVAERKGWPAINFFYNTIVGADDRISMDEPWSRPGDYVLLRALTDLVCASSSCADDIDPANAWDPTDIHVRVYDGALCHFAKGNAHRMTRDAEPRLSRESGFHPRTAALTRKFTDYRGFWLADCYAGSGPIEEYWACRERAVVIDLSALRKFEVTGPDVEDLLQLAVPRNVRKLAQGQVVYTAFCYEHGGMLDDGTIFRLGSHNFRVVCGDDATGVWLRELAETHGLKAWVRNSSDQLHNLAVQGPKSRDILASIVVTSPAHATLAELRWFRFTIGRIAGLPVVVSRTGYTGELGYEVWCHPNDAPAVWDAIMAAGAPDGLTPMGLLALDMVRIEAGLVFAGFDFSDDTDPFEAGIGFTVPKEKPDPYVGDAAIARRRAHPHRQLVGLDIAGNEPIGHGDGIFVGRAQVGVVTSATRSPILGKTIALARLDVSLAAPGTRVEIGKLDGQQKRITATVVRFPHYDPDKTRVRAEAPAALAEAGMAAATEAASVLADDPRGAANRSG</sequence>
<dbReference type="Gene3D" id="3.30.1360.120">
    <property type="entry name" value="Probable tRNA modification gtpase trme, domain 1"/>
    <property type="match status" value="1"/>
</dbReference>
<keyword evidence="5" id="KW-1185">Reference proteome</keyword>
<dbReference type="Pfam" id="PF01571">
    <property type="entry name" value="GCV_T"/>
    <property type="match status" value="1"/>
</dbReference>
<feature type="domain" description="DUF1989" evidence="3">
    <location>
        <begin position="169"/>
        <end position="337"/>
    </location>
</feature>
<dbReference type="SUPFAM" id="SSF103025">
    <property type="entry name" value="Folate-binding domain"/>
    <property type="match status" value="1"/>
</dbReference>
<dbReference type="AlphaFoldDB" id="A0A917D8D5"/>
<accession>A0A917D8D5</accession>
<dbReference type="Pfam" id="PF09347">
    <property type="entry name" value="DUF1989"/>
    <property type="match status" value="1"/>
</dbReference>
<evidence type="ECO:0000259" key="1">
    <source>
        <dbReference type="Pfam" id="PF01571"/>
    </source>
</evidence>
<feature type="domain" description="Aminomethyltransferase C-terminal" evidence="2">
    <location>
        <begin position="673"/>
        <end position="754"/>
    </location>
</feature>
<dbReference type="InterPro" id="IPR028896">
    <property type="entry name" value="GcvT/YgfZ/DmdA"/>
</dbReference>
<gene>
    <name evidence="4" type="ORF">GCM10011335_13330</name>
</gene>
<protein>
    <submittedName>
        <fullName evidence="4">Aminomethyltransferase</fullName>
    </submittedName>
</protein>
<dbReference type="InterPro" id="IPR029043">
    <property type="entry name" value="GcvT/YgfZ_C"/>
</dbReference>
<dbReference type="InterPro" id="IPR013977">
    <property type="entry name" value="GcvT_C"/>
</dbReference>
<dbReference type="SUPFAM" id="SSF101790">
    <property type="entry name" value="Aminomethyltransferase beta-barrel domain"/>
    <property type="match status" value="1"/>
</dbReference>
<dbReference type="InterPro" id="IPR027266">
    <property type="entry name" value="TrmE/GcvT-like"/>
</dbReference>
<dbReference type="InterPro" id="IPR018959">
    <property type="entry name" value="DUF1989"/>
</dbReference>
<reference evidence="4" key="2">
    <citation type="submission" date="2020-09" db="EMBL/GenBank/DDBJ databases">
        <authorList>
            <person name="Sun Q."/>
            <person name="Zhou Y."/>
        </authorList>
    </citation>
    <scope>NUCLEOTIDE SEQUENCE</scope>
    <source>
        <strain evidence="4">CGMCC 1.15493</strain>
    </source>
</reference>
<evidence type="ECO:0000259" key="3">
    <source>
        <dbReference type="Pfam" id="PF09347"/>
    </source>
</evidence>
<dbReference type="RefSeq" id="WP_244639886.1">
    <property type="nucleotide sequence ID" value="NZ_BMJJ01000002.1"/>
</dbReference>
<dbReference type="GO" id="GO:0005829">
    <property type="term" value="C:cytosol"/>
    <property type="evidence" value="ECO:0007669"/>
    <property type="project" value="TreeGrafter"/>
</dbReference>
<proteinExistence type="predicted"/>
<evidence type="ECO:0000313" key="4">
    <source>
        <dbReference type="EMBL" id="GGD11695.1"/>
    </source>
</evidence>
<comment type="caution">
    <text evidence="4">The sequence shown here is derived from an EMBL/GenBank/DDBJ whole genome shotgun (WGS) entry which is preliminary data.</text>
</comment>
<dbReference type="PANTHER" id="PTHR43757">
    <property type="entry name" value="AMINOMETHYLTRANSFERASE"/>
    <property type="match status" value="1"/>
</dbReference>
<reference evidence="4" key="1">
    <citation type="journal article" date="2014" name="Int. J. Syst. Evol. Microbiol.">
        <title>Complete genome sequence of Corynebacterium casei LMG S-19264T (=DSM 44701T), isolated from a smear-ripened cheese.</title>
        <authorList>
            <consortium name="US DOE Joint Genome Institute (JGI-PGF)"/>
            <person name="Walter F."/>
            <person name="Albersmeier A."/>
            <person name="Kalinowski J."/>
            <person name="Ruckert C."/>
        </authorList>
    </citation>
    <scope>NUCLEOTIDE SEQUENCE</scope>
    <source>
        <strain evidence="4">CGMCC 1.15493</strain>
    </source>
</reference>
<organism evidence="4 5">
    <name type="scientific">Aureimonas glaciei</name>
    <dbReference type="NCBI Taxonomy" id="1776957"/>
    <lineage>
        <taxon>Bacteria</taxon>
        <taxon>Pseudomonadati</taxon>
        <taxon>Pseudomonadota</taxon>
        <taxon>Alphaproteobacteria</taxon>
        <taxon>Hyphomicrobiales</taxon>
        <taxon>Aurantimonadaceae</taxon>
        <taxon>Aureimonas</taxon>
    </lineage>
</organism>
<name>A0A917D8D5_9HYPH</name>
<dbReference type="Proteomes" id="UP000613160">
    <property type="component" value="Unassembled WGS sequence"/>
</dbReference>
<dbReference type="Pfam" id="PF08669">
    <property type="entry name" value="GCV_T_C"/>
    <property type="match status" value="1"/>
</dbReference>